<accession>A0ABY9H891</accession>
<gene>
    <name evidence="1" type="ORF">B6N23_05775</name>
</gene>
<sequence length="309" mass="36246">MRRHRAQLNIKPCLATRFPSLSKGLDIDLDVNMFTEDVHFAIMPIGGRTYKQEDFAVEFQGKEPDCERAKGIVGELGEFDRYDPTGMACDAVENIARYLAWEGQAVFEIIEHKDKIYVNGFTPKNLFKLFNWYLQIIPPGDWDLWKRKFSFVNKGKVWKVEIPHELGGVRGYKKILKKLRRYNRLGPGFYRRDLERGILQGDFDLLKYVRDSEIYCNRVTRSWGWNRRDWGQEKCTEFYSFYKMLSFKYAQALLREHILEEINRLLDRLEIKCKLIVTGLPTSGDISQIINDMREGELSFSAVSDKVAI</sequence>
<keyword evidence="2" id="KW-1185">Reference proteome</keyword>
<organism evidence="1 2">
    <name type="scientific">Halomonas alkalicola</name>
    <dbReference type="NCBI Taxonomy" id="1930622"/>
    <lineage>
        <taxon>Bacteria</taxon>
        <taxon>Pseudomonadati</taxon>
        <taxon>Pseudomonadota</taxon>
        <taxon>Gammaproteobacteria</taxon>
        <taxon>Oceanospirillales</taxon>
        <taxon>Halomonadaceae</taxon>
        <taxon>Halomonas</taxon>
    </lineage>
</organism>
<evidence type="ECO:0000313" key="2">
    <source>
        <dbReference type="Proteomes" id="UP001235344"/>
    </source>
</evidence>
<protein>
    <submittedName>
        <fullName evidence="1">Uncharacterized protein</fullName>
    </submittedName>
</protein>
<name>A0ABY9H891_9GAMM</name>
<dbReference type="EMBL" id="CP131913">
    <property type="protein sequence ID" value="WLI74413.1"/>
    <property type="molecule type" value="Genomic_DNA"/>
</dbReference>
<proteinExistence type="predicted"/>
<dbReference type="RefSeq" id="WP_305502727.1">
    <property type="nucleotide sequence ID" value="NZ_CP131913.1"/>
</dbReference>
<reference evidence="1 2" key="1">
    <citation type="submission" date="2023-08" db="EMBL/GenBank/DDBJ databases">
        <title>Transcriptome Analysis of Halomonas alkalicola CICC 11012s to Identify the Genes Involved in Alkaline Tolerances.</title>
        <authorList>
            <person name="Zhai L."/>
        </authorList>
    </citation>
    <scope>NUCLEOTIDE SEQUENCE [LARGE SCALE GENOMIC DNA]</scope>
    <source>
        <strain evidence="1 2">CICC 11012s</strain>
    </source>
</reference>
<dbReference type="Proteomes" id="UP001235344">
    <property type="component" value="Chromosome"/>
</dbReference>
<evidence type="ECO:0000313" key="1">
    <source>
        <dbReference type="EMBL" id="WLI74413.1"/>
    </source>
</evidence>